<feature type="region of interest" description="Disordered" evidence="1">
    <location>
        <begin position="314"/>
        <end position="359"/>
    </location>
</feature>
<feature type="region of interest" description="Disordered" evidence="1">
    <location>
        <begin position="131"/>
        <end position="244"/>
    </location>
</feature>
<evidence type="ECO:0000313" key="3">
    <source>
        <dbReference type="EMBL" id="KAF9515126.1"/>
    </source>
</evidence>
<keyword evidence="2" id="KW-0472">Membrane</keyword>
<feature type="compositionally biased region" description="Low complexity" evidence="1">
    <location>
        <begin position="49"/>
        <end position="88"/>
    </location>
</feature>
<feature type="region of interest" description="Disordered" evidence="1">
    <location>
        <begin position="1"/>
        <end position="93"/>
    </location>
</feature>
<gene>
    <name evidence="3" type="ORF">BS47DRAFT_1342285</name>
</gene>
<dbReference type="Proteomes" id="UP000886523">
    <property type="component" value="Unassembled WGS sequence"/>
</dbReference>
<feature type="compositionally biased region" description="Low complexity" evidence="1">
    <location>
        <begin position="26"/>
        <end position="38"/>
    </location>
</feature>
<keyword evidence="2" id="KW-0812">Transmembrane</keyword>
<feature type="transmembrane region" description="Helical" evidence="2">
    <location>
        <begin position="103"/>
        <end position="125"/>
    </location>
</feature>
<evidence type="ECO:0000313" key="4">
    <source>
        <dbReference type="Proteomes" id="UP000886523"/>
    </source>
</evidence>
<organism evidence="3 4">
    <name type="scientific">Hydnum rufescens UP504</name>
    <dbReference type="NCBI Taxonomy" id="1448309"/>
    <lineage>
        <taxon>Eukaryota</taxon>
        <taxon>Fungi</taxon>
        <taxon>Dikarya</taxon>
        <taxon>Basidiomycota</taxon>
        <taxon>Agaricomycotina</taxon>
        <taxon>Agaricomycetes</taxon>
        <taxon>Cantharellales</taxon>
        <taxon>Hydnaceae</taxon>
        <taxon>Hydnum</taxon>
    </lineage>
</organism>
<proteinExistence type="predicted"/>
<dbReference type="AlphaFoldDB" id="A0A9P6AZY4"/>
<reference evidence="3" key="1">
    <citation type="journal article" date="2020" name="Nat. Commun.">
        <title>Large-scale genome sequencing of mycorrhizal fungi provides insights into the early evolution of symbiotic traits.</title>
        <authorList>
            <person name="Miyauchi S."/>
            <person name="Kiss E."/>
            <person name="Kuo A."/>
            <person name="Drula E."/>
            <person name="Kohler A."/>
            <person name="Sanchez-Garcia M."/>
            <person name="Morin E."/>
            <person name="Andreopoulos B."/>
            <person name="Barry K.W."/>
            <person name="Bonito G."/>
            <person name="Buee M."/>
            <person name="Carver A."/>
            <person name="Chen C."/>
            <person name="Cichocki N."/>
            <person name="Clum A."/>
            <person name="Culley D."/>
            <person name="Crous P.W."/>
            <person name="Fauchery L."/>
            <person name="Girlanda M."/>
            <person name="Hayes R.D."/>
            <person name="Keri Z."/>
            <person name="LaButti K."/>
            <person name="Lipzen A."/>
            <person name="Lombard V."/>
            <person name="Magnuson J."/>
            <person name="Maillard F."/>
            <person name="Murat C."/>
            <person name="Nolan M."/>
            <person name="Ohm R.A."/>
            <person name="Pangilinan J."/>
            <person name="Pereira M.F."/>
            <person name="Perotto S."/>
            <person name="Peter M."/>
            <person name="Pfister S."/>
            <person name="Riley R."/>
            <person name="Sitrit Y."/>
            <person name="Stielow J.B."/>
            <person name="Szollosi G."/>
            <person name="Zifcakova L."/>
            <person name="Stursova M."/>
            <person name="Spatafora J.W."/>
            <person name="Tedersoo L."/>
            <person name="Vaario L.M."/>
            <person name="Yamada A."/>
            <person name="Yan M."/>
            <person name="Wang P."/>
            <person name="Xu J."/>
            <person name="Bruns T."/>
            <person name="Baldrian P."/>
            <person name="Vilgalys R."/>
            <person name="Dunand C."/>
            <person name="Henrissat B."/>
            <person name="Grigoriev I.V."/>
            <person name="Hibbett D."/>
            <person name="Nagy L.G."/>
            <person name="Martin F.M."/>
        </authorList>
    </citation>
    <scope>NUCLEOTIDE SEQUENCE</scope>
    <source>
        <strain evidence="3">UP504</strain>
    </source>
</reference>
<feature type="compositionally biased region" description="Polar residues" evidence="1">
    <location>
        <begin position="330"/>
        <end position="349"/>
    </location>
</feature>
<evidence type="ECO:0000256" key="2">
    <source>
        <dbReference type="SAM" id="Phobius"/>
    </source>
</evidence>
<feature type="compositionally biased region" description="Pro residues" evidence="1">
    <location>
        <begin position="39"/>
        <end position="48"/>
    </location>
</feature>
<protein>
    <submittedName>
        <fullName evidence="3">Uncharacterized protein</fullName>
    </submittedName>
</protein>
<dbReference type="EMBL" id="MU128953">
    <property type="protein sequence ID" value="KAF9515126.1"/>
    <property type="molecule type" value="Genomic_DNA"/>
</dbReference>
<comment type="caution">
    <text evidence="3">The sequence shown here is derived from an EMBL/GenBank/DDBJ whole genome shotgun (WGS) entry which is preliminary data.</text>
</comment>
<evidence type="ECO:0000256" key="1">
    <source>
        <dbReference type="SAM" id="MobiDB-lite"/>
    </source>
</evidence>
<sequence length="381" mass="39362">MVSPRDPAERGIPLSLDPPPTQPGESTMSFTSTLSTFTDPPPPSPSPPTFTSTDLIQSTSSGLSSGISTPTTTNPSVTPVTSPTASSSIPNLSTSSHTHTGSIVGGVIGGVAGIALIATLIFLCLRRSPRAARGAGGYHPSPPIKSNLWTLPTVRSTRVRRPPKEKLPSLGGDADLAGPELTPPSQFTPTRETDPNGSRPASGLPPHFAFRNLSSSSAPRDRDLPTGVRGSFPMTVSPVTSNGSYDTGTYNGAVADDLNIRQSFPVDVDPFDSRSSIASVAAANAVGNSSGVGRAPSINRLVRKPVPAFDGNIETMGDSESAVGYDRPTTDITRSGSRSTSNEISNGSPASPVLPGLKFPGGKEGPVHYLIPDLPNATVRH</sequence>
<name>A0A9P6AZY4_9AGAM</name>
<keyword evidence="4" id="KW-1185">Reference proteome</keyword>
<keyword evidence="2" id="KW-1133">Transmembrane helix</keyword>
<accession>A0A9P6AZY4</accession>